<feature type="domain" description="Zinc finger CGNR" evidence="1">
    <location>
        <begin position="160"/>
        <end position="202"/>
    </location>
</feature>
<organism evidence="2 3">
    <name type="scientific">Mycolicibacterium mageritense</name>
    <name type="common">Mycobacterium mageritense</name>
    <dbReference type="NCBI Taxonomy" id="53462"/>
    <lineage>
        <taxon>Bacteria</taxon>
        <taxon>Bacillati</taxon>
        <taxon>Actinomycetota</taxon>
        <taxon>Actinomycetes</taxon>
        <taxon>Mycobacteriales</taxon>
        <taxon>Mycobacteriaceae</taxon>
        <taxon>Mycolicibacterium</taxon>
    </lineage>
</organism>
<dbReference type="Pfam" id="PF11706">
    <property type="entry name" value="zf-CGNR"/>
    <property type="match status" value="1"/>
</dbReference>
<dbReference type="PANTHER" id="PTHR35525:SF3">
    <property type="entry name" value="BLL6575 PROTEIN"/>
    <property type="match status" value="1"/>
</dbReference>
<dbReference type="InterPro" id="IPR023286">
    <property type="entry name" value="ABATE_dom_sf"/>
</dbReference>
<dbReference type="AlphaFoldDB" id="A0AAI8XKV8"/>
<accession>A0AAI8XKV8</accession>
<dbReference type="PANTHER" id="PTHR35525">
    <property type="entry name" value="BLL6575 PROTEIN"/>
    <property type="match status" value="1"/>
</dbReference>
<dbReference type="EMBL" id="AP027452">
    <property type="protein sequence ID" value="BDY28944.1"/>
    <property type="molecule type" value="Genomic_DNA"/>
</dbReference>
<evidence type="ECO:0000313" key="2">
    <source>
        <dbReference type="EMBL" id="BDY28944.1"/>
    </source>
</evidence>
<dbReference type="InterPro" id="IPR021005">
    <property type="entry name" value="Znf_CGNR"/>
</dbReference>
<dbReference type="Pfam" id="PF07336">
    <property type="entry name" value="ABATE"/>
    <property type="match status" value="1"/>
</dbReference>
<dbReference type="Gene3D" id="1.10.3300.10">
    <property type="entry name" value="Jann2411-like domain"/>
    <property type="match status" value="1"/>
</dbReference>
<dbReference type="InterPro" id="IPR010852">
    <property type="entry name" value="ABATE"/>
</dbReference>
<reference evidence="2" key="1">
    <citation type="submission" date="2023-03" db="EMBL/GenBank/DDBJ databases">
        <title>Draft genome sequence of a Mycolicibacterium mageritense strain H4_3_1 isolated from a hybrid biological-inorganic system reactor.</title>
        <authorList>
            <person name="Feng X."/>
            <person name="Kazama D."/>
            <person name="Sato K."/>
            <person name="Kobayashi H."/>
        </authorList>
    </citation>
    <scope>NUCLEOTIDE SEQUENCE</scope>
    <source>
        <strain evidence="2">H4_3_1</strain>
    </source>
</reference>
<evidence type="ECO:0000259" key="1">
    <source>
        <dbReference type="Pfam" id="PF11706"/>
    </source>
</evidence>
<proteinExistence type="predicted"/>
<protein>
    <recommendedName>
        <fullName evidence="1">Zinc finger CGNR domain-containing protein</fullName>
    </recommendedName>
</protein>
<dbReference type="Proteomes" id="UP001241092">
    <property type="component" value="Chromosome"/>
</dbReference>
<gene>
    <name evidence="2" type="ORF">hbim_02880</name>
</gene>
<name>A0AAI8XKV8_MYCME</name>
<dbReference type="SUPFAM" id="SSF160904">
    <property type="entry name" value="Jann2411-like"/>
    <property type="match status" value="1"/>
</dbReference>
<sequence>MEQQASDPGSDAHAPPRFLFVGGDVSIDFVNTQMIESGREVDRISTPQELAAWVAASNLGTEFGVPTDIASTIYTQAIDLRGALRACYNALIDEQPIPSPALKSLNAVLASAPGTEVRRLSTQALHHAPRVDLAKDASHLPWLLADAGAQLLCSDRTTSLRRCANREHCMLIFLDTSRSHTRRWCSMDLCGNRRKVAAHNARARRRQTR</sequence>
<evidence type="ECO:0000313" key="3">
    <source>
        <dbReference type="Proteomes" id="UP001241092"/>
    </source>
</evidence>